<keyword evidence="5" id="KW-0813">Transport</keyword>
<reference evidence="10" key="2">
    <citation type="journal article" date="2022" name="Microbiol. Resour. Announc.">
        <title>Whole-Genome Sequence of Entomortierella parvispora E1425, a Mucoromycotan Fungus Associated with Burkholderiaceae-Related Endosymbiotic Bacteria.</title>
        <authorList>
            <person name="Herlambang A."/>
            <person name="Guo Y."/>
            <person name="Takashima Y."/>
            <person name="Narisawa K."/>
            <person name="Ohta H."/>
            <person name="Nishizawa T."/>
        </authorList>
    </citation>
    <scope>NUCLEOTIDE SEQUENCE</scope>
    <source>
        <strain evidence="10">E1425</strain>
    </source>
</reference>
<keyword evidence="6 8" id="KW-0732">Signal</keyword>
<proteinExistence type="inferred from homology"/>
<name>A0A9P3HJY0_9FUNG</name>
<evidence type="ECO:0000256" key="1">
    <source>
        <dbReference type="ARBA" id="ARBA00002053"/>
    </source>
</evidence>
<evidence type="ECO:0000313" key="10">
    <source>
        <dbReference type="EMBL" id="GJJ78027.1"/>
    </source>
</evidence>
<feature type="chain" id="PRO_5040396352" description="Phosphatidylglycerol/phosphatidylinositol transfer protein" evidence="8">
    <location>
        <begin position="19"/>
        <end position="150"/>
    </location>
</feature>
<dbReference type="PANTHER" id="PTHR11306:SF0">
    <property type="entry name" value="PHOSPHATIDYLGLYCEROL_PHOSPHATIDYLINOSITOL TRANSFER PROTEIN"/>
    <property type="match status" value="1"/>
</dbReference>
<organism evidence="10 11">
    <name type="scientific">Entomortierella parvispora</name>
    <dbReference type="NCBI Taxonomy" id="205924"/>
    <lineage>
        <taxon>Eukaryota</taxon>
        <taxon>Fungi</taxon>
        <taxon>Fungi incertae sedis</taxon>
        <taxon>Mucoromycota</taxon>
        <taxon>Mortierellomycotina</taxon>
        <taxon>Mortierellomycetes</taxon>
        <taxon>Mortierellales</taxon>
        <taxon>Mortierellaceae</taxon>
        <taxon>Entomortierella</taxon>
    </lineage>
</organism>
<comment type="caution">
    <text evidence="10">The sequence shown here is derived from an EMBL/GenBank/DDBJ whole genome shotgun (WGS) entry which is preliminary data.</text>
</comment>
<evidence type="ECO:0000256" key="5">
    <source>
        <dbReference type="ARBA" id="ARBA00022448"/>
    </source>
</evidence>
<comment type="subunit">
    <text evidence="3">Monomer.</text>
</comment>
<dbReference type="SMART" id="SM00737">
    <property type="entry name" value="ML"/>
    <property type="match status" value="1"/>
</dbReference>
<dbReference type="Proteomes" id="UP000827284">
    <property type="component" value="Unassembled WGS sequence"/>
</dbReference>
<dbReference type="InterPro" id="IPR039670">
    <property type="entry name" value="NPC2-like"/>
</dbReference>
<evidence type="ECO:0000313" key="11">
    <source>
        <dbReference type="Proteomes" id="UP000827284"/>
    </source>
</evidence>
<evidence type="ECO:0000256" key="3">
    <source>
        <dbReference type="ARBA" id="ARBA00011245"/>
    </source>
</evidence>
<dbReference type="AlphaFoldDB" id="A0A9P3HJY0"/>
<dbReference type="PANTHER" id="PTHR11306">
    <property type="entry name" value="NIEMANN PICK TYPE C2 PROTEIN NPC2-RELATED"/>
    <property type="match status" value="1"/>
</dbReference>
<dbReference type="OrthoDB" id="2405630at2759"/>
<evidence type="ECO:0000259" key="9">
    <source>
        <dbReference type="SMART" id="SM00737"/>
    </source>
</evidence>
<evidence type="ECO:0000256" key="8">
    <source>
        <dbReference type="SAM" id="SignalP"/>
    </source>
</evidence>
<keyword evidence="11" id="KW-1185">Reference proteome</keyword>
<feature type="signal peptide" evidence="8">
    <location>
        <begin position="1"/>
        <end position="18"/>
    </location>
</feature>
<keyword evidence="7" id="KW-0445">Lipid transport</keyword>
<protein>
    <recommendedName>
        <fullName evidence="4">Phosphatidylglycerol/phosphatidylinositol transfer protein</fullName>
    </recommendedName>
</protein>
<evidence type="ECO:0000256" key="2">
    <source>
        <dbReference type="ARBA" id="ARBA00006370"/>
    </source>
</evidence>
<dbReference type="GO" id="GO:0032934">
    <property type="term" value="F:sterol binding"/>
    <property type="evidence" value="ECO:0007669"/>
    <property type="project" value="InterPro"/>
</dbReference>
<gene>
    <name evidence="10" type="ORF">EMPS_10386</name>
</gene>
<dbReference type="InterPro" id="IPR014756">
    <property type="entry name" value="Ig_E-set"/>
</dbReference>
<evidence type="ECO:0000256" key="4">
    <source>
        <dbReference type="ARBA" id="ARBA00016056"/>
    </source>
</evidence>
<accession>A0A9P3HJY0</accession>
<dbReference type="Pfam" id="PF02221">
    <property type="entry name" value="E1_DerP2_DerF2"/>
    <property type="match status" value="1"/>
</dbReference>
<evidence type="ECO:0000256" key="7">
    <source>
        <dbReference type="ARBA" id="ARBA00023055"/>
    </source>
</evidence>
<dbReference type="GO" id="GO:0015918">
    <property type="term" value="P:sterol transport"/>
    <property type="evidence" value="ECO:0007669"/>
    <property type="project" value="InterPro"/>
</dbReference>
<feature type="domain" description="MD-2-related lipid-recognition" evidence="9">
    <location>
        <begin position="22"/>
        <end position="145"/>
    </location>
</feature>
<sequence length="150" mass="15213">MKFFAAIAALAVAAVANAQYTFTNCATGATDMTVTGFTLNPYPLCAGQNVCATITGTLSNPVTSGGSLSVIGRYLNKIVYTDSFDLCTVLSDSGVPCPIATTVTSVTACILVKDTAPVGIPVVLNILANNGNGHVLFNQCATVTAANCPA</sequence>
<dbReference type="EMBL" id="BQFW01000014">
    <property type="protein sequence ID" value="GJJ78027.1"/>
    <property type="molecule type" value="Genomic_DNA"/>
</dbReference>
<evidence type="ECO:0000256" key="6">
    <source>
        <dbReference type="ARBA" id="ARBA00022729"/>
    </source>
</evidence>
<reference evidence="10" key="1">
    <citation type="submission" date="2021-11" db="EMBL/GenBank/DDBJ databases">
        <authorList>
            <person name="Herlambang A."/>
            <person name="Guo Y."/>
            <person name="Takashima Y."/>
            <person name="Nishizawa T."/>
        </authorList>
    </citation>
    <scope>NUCLEOTIDE SEQUENCE</scope>
    <source>
        <strain evidence="10">E1425</strain>
    </source>
</reference>
<dbReference type="SUPFAM" id="SSF81296">
    <property type="entry name" value="E set domains"/>
    <property type="match status" value="1"/>
</dbReference>
<comment type="function">
    <text evidence="1">Catalyzes the intermembrane transfer of phosphatidylglycerol and phosphatidylinositol.</text>
</comment>
<comment type="similarity">
    <text evidence="2">Belongs to the NPC2 family.</text>
</comment>
<dbReference type="InterPro" id="IPR003172">
    <property type="entry name" value="ML_dom"/>
</dbReference>